<protein>
    <recommendedName>
        <fullName evidence="3">Type 4b pilus protein PilO2</fullName>
    </recommendedName>
</protein>
<sequence length="420" mass="45910">MESQEQYLYPGPHARFVAGLHWQFLPVGGRRGMRLRAREENASHWVALPLTDGTLLGTVSLPGITRGKPLASLALQLQPLLPPDGYAVFALPDGRYWFTAAHAGRLSMFADVVGDEAVVRAAADRFIQATPEPENGWSVNGPEGFFPDAQTLSLNALVEDKLRRHARLQATANTRARLLQLVALGVLTGSYGLWHLHQAQQEQARIAAARATLLAEQQQEAAGAQQKPWAGSRALPATLTQCEAALRQVPLSVAGWTFSTADCQEDGTLSLHYALPPGGTVSDFAARLPEYYVRATPVFNIPGNADDASFTLDVPMPAPAAPENIPDGDTQIRRLTSYAQRLGAQLRLTEDGPLTKVVGDQTLTLPWKLYSFTFITPIPPDRLFADARFDSRGMRLTHVTTTLQNSRLVYTLEGKLYANR</sequence>
<dbReference type="AlphaFoldDB" id="A0A5C7BVL4"/>
<gene>
    <name evidence="1" type="ORF">FOT62_21375</name>
</gene>
<dbReference type="Pfam" id="PF06864">
    <property type="entry name" value="PAP_PilO"/>
    <property type="match status" value="1"/>
</dbReference>
<dbReference type="InterPro" id="IPR009663">
    <property type="entry name" value="PAP_PilO"/>
</dbReference>
<reference evidence="1 2" key="1">
    <citation type="submission" date="2019-07" db="EMBL/GenBank/DDBJ databases">
        <title>Serratia strains were isolated from fresh produce.</title>
        <authorList>
            <person name="Cho G.-S."/>
            <person name="Stein M."/>
            <person name="Lee W."/>
            <person name="Suh S.H."/>
            <person name="Franz C.M.A.P."/>
        </authorList>
    </citation>
    <scope>NUCLEOTIDE SEQUENCE [LARGE SCALE GENOMIC DNA]</scope>
    <source>
        <strain evidence="1 2">S16</strain>
    </source>
</reference>
<evidence type="ECO:0000313" key="2">
    <source>
        <dbReference type="Proteomes" id="UP000321126"/>
    </source>
</evidence>
<proteinExistence type="predicted"/>
<name>A0A5C7BVL4_SERMA</name>
<comment type="caution">
    <text evidence="1">The sequence shown here is derived from an EMBL/GenBank/DDBJ whole genome shotgun (WGS) entry which is preliminary data.</text>
</comment>
<dbReference type="RefSeq" id="WP_147882497.1">
    <property type="nucleotide sequence ID" value="NZ_VOUQ01000015.1"/>
</dbReference>
<dbReference type="Proteomes" id="UP000321126">
    <property type="component" value="Unassembled WGS sequence"/>
</dbReference>
<evidence type="ECO:0008006" key="3">
    <source>
        <dbReference type="Google" id="ProtNLM"/>
    </source>
</evidence>
<evidence type="ECO:0000313" key="1">
    <source>
        <dbReference type="EMBL" id="TXE28323.1"/>
    </source>
</evidence>
<dbReference type="EMBL" id="VOUQ01000015">
    <property type="protein sequence ID" value="TXE28323.1"/>
    <property type="molecule type" value="Genomic_DNA"/>
</dbReference>
<accession>A0A5C7BVL4</accession>
<organism evidence="1 2">
    <name type="scientific">Serratia marcescens</name>
    <dbReference type="NCBI Taxonomy" id="615"/>
    <lineage>
        <taxon>Bacteria</taxon>
        <taxon>Pseudomonadati</taxon>
        <taxon>Pseudomonadota</taxon>
        <taxon>Gammaproteobacteria</taxon>
        <taxon>Enterobacterales</taxon>
        <taxon>Yersiniaceae</taxon>
        <taxon>Serratia</taxon>
    </lineage>
</organism>